<feature type="compositionally biased region" description="Low complexity" evidence="2">
    <location>
        <begin position="747"/>
        <end position="760"/>
    </location>
</feature>
<comment type="caution">
    <text evidence="3">The sequence shown here is derived from an EMBL/GenBank/DDBJ whole genome shotgun (WGS) entry which is preliminary data.</text>
</comment>
<evidence type="ECO:0000256" key="2">
    <source>
        <dbReference type="SAM" id="MobiDB-lite"/>
    </source>
</evidence>
<protein>
    <submittedName>
        <fullName evidence="3">Uncharacterized protein</fullName>
    </submittedName>
</protein>
<feature type="compositionally biased region" description="Polar residues" evidence="2">
    <location>
        <begin position="1872"/>
        <end position="1891"/>
    </location>
</feature>
<dbReference type="InterPro" id="IPR002110">
    <property type="entry name" value="Ankyrin_rpt"/>
</dbReference>
<feature type="region of interest" description="Disordered" evidence="2">
    <location>
        <begin position="1094"/>
        <end position="1141"/>
    </location>
</feature>
<organism evidence="3 4">
    <name type="scientific">Smittium simulii</name>
    <dbReference type="NCBI Taxonomy" id="133385"/>
    <lineage>
        <taxon>Eukaryota</taxon>
        <taxon>Fungi</taxon>
        <taxon>Fungi incertae sedis</taxon>
        <taxon>Zoopagomycota</taxon>
        <taxon>Kickxellomycotina</taxon>
        <taxon>Harpellomycetes</taxon>
        <taxon>Harpellales</taxon>
        <taxon>Legeriomycetaceae</taxon>
        <taxon>Smittium</taxon>
    </lineage>
</organism>
<feature type="compositionally biased region" description="Polar residues" evidence="2">
    <location>
        <begin position="1840"/>
        <end position="1860"/>
    </location>
</feature>
<feature type="compositionally biased region" description="Basic and acidic residues" evidence="2">
    <location>
        <begin position="1432"/>
        <end position="1442"/>
    </location>
</feature>
<feature type="compositionally biased region" description="Low complexity" evidence="2">
    <location>
        <begin position="843"/>
        <end position="858"/>
    </location>
</feature>
<feature type="compositionally biased region" description="Polar residues" evidence="2">
    <location>
        <begin position="35"/>
        <end position="47"/>
    </location>
</feature>
<feature type="compositionally biased region" description="Basic and acidic residues" evidence="2">
    <location>
        <begin position="761"/>
        <end position="771"/>
    </location>
</feature>
<feature type="compositionally biased region" description="Polar residues" evidence="2">
    <location>
        <begin position="826"/>
        <end position="839"/>
    </location>
</feature>
<feature type="repeat" description="ANK" evidence="1">
    <location>
        <begin position="231"/>
        <end position="263"/>
    </location>
</feature>
<accession>A0A2T9YA72</accession>
<dbReference type="InterPro" id="IPR036770">
    <property type="entry name" value="Ankyrin_rpt-contain_sf"/>
</dbReference>
<sequence length="2716" mass="304355">MFSRKKSSGKNDKKLPDKSSSLSKKSFSSADNALVSPSMTDKNINTSTPEVIPSDLYSGLPYSQNSFSAQPQVVPFTSQNENTLDHQSVDSYSSHSNDIPLSEKIDPKLYNLWFDSIIYGDLQNVKLLLDQVHNILFLQRWEETPYHEALSSIASEALGSDTVGMDGLQVAIIVYKNSHADWRLGRGISNDGQPLSSAQMEKIVSIREDILEQILDSIQTIHLNDNKFGAYKNSSIHLAAFFNDINLVSRLLAHGAKPDAMNLLNYTPIMITTDLNVQTLLIQHQRFLEYEKNLSSGLKSKDHFDSSFGDIDSSANSSADTDYSQLDLHRSSFSSGDISSAYQNGISNEEQDPGYRSFLFRRLSTVQEERDEDIVSFESDKKSLRNSVNFGESVSSFVGIPIEENENFRPDLVKKGRPTLPNQFSSHNISSTQLNSFHSLESAKPNYSSNSKLEPIKEEAAKTSHKSFITNENLNDLAKNNHKSYLNENNISKTVPENTDNTMHIQKNESFENNNNSSSNNMIQHNVSEPKSNPLNITTNKNSSNKPKLEKFLKTTEDWKQYTNINLSAENSSGMKLDSKTLGDLDVEQIFFESDSVNSSMLLLGSKESSIEEKINSDEFFLQANKVSLPSSILHKSTLIKSHNLSLAELGSKIISSTENSSSDRAFQSSHDLNEFLSSKSNGSSNSVRYNSLADSTKSTSSSDLHEIVECLEIKLFEKNTVSLKPTTSQKKSTPFSSDLYNIIMGSKSKPLGSSTSSTKKNNDEKKEKNSEYNSKIPRFLFNDSKIDRNNLGINKSIEPNNPKNNDSAKISIIDSQLNDSISYTDNTSNLKTSSSIGKNQPKKSSSYENISNNNSKNDTVDPHVVKINIPDKKHLELDSVLVTNNEEKQQDHIDHENALKKSTHLQKTSEPYNYSKNSAVLNILQKSKTSGKTSVGLSEDFAYNLELESSQSSINRRPKVSLVNIDGEINVSKTADISSHEEISSCGSSYSRGRLSQKRKKSKQVRKSEEVFRNDLYMKSSQRLQIAQKYSKPHGETDLLSGNETSGSDDEGSFISKISKYSNKLSNNSRRSVSCSGSKSSIKKADFFNNENSNMEKSINNTPLKGPDPYKPKGPKYNLKNNLSIATNSNSKTRRNSSLPERDSIGLFSSAIYSPSFNSHINSFKSTESFHFGEKSRKSSSGSQFDLMNFLYSNTSINTNTTSLISSALPPENISSNASNLLINPDSPIIQNSQSPNAFSIKTNSPKLPSYSAHENSVIQNLPHLPVSNQLNSPIPKLSELAEAELKIIQDSQPVSSDSNNVLPFRLSTPVFKTTESIKQSNSPNNADSGYESVGNASIKANSSTESAQKIVKNKNSKNSLNSINDYIAGNAVSTSNKIYKIEAPKNYKKPPVKLYKAKLMTKSSVEKNINKSIEKLEQKLNSETQSSSTSRRESNTLNKIRDSGIVRGRLELFTSSSSSINTVKASYSLLNASKKSFESKDSEDKMVDPIYSNENKEKNLQNNKALSKAEDKDLLSKIDSLKYLQNSLNTQPTAITNKDIIMHPNSDINHNISYRQTNSNSRPNQMVRPPSFIVVNESDGASSIMRQGRDYTSGDSRIISSSGQLGGINSDSNLDGMQSDLSFRANVSTLSLNTRASIAAQFFLNPVYDSSSLSSYPGEKNIQNKNDFHNNFFKLVGKGDFSNRINETNVNLKNIESNPISTDEISTSQNNDSSIKSYNVADFNRSDINNILNSINLNDTVSSDPRSEYYSEITNDTNISAFPETRFDHIEQQPSIYAKDLNEPSQISKENNTQANEKSILLQLYDIKADKVELMEMITDLNPNSNINYLKSLERTSSLNSSTGDGLTTFHDNYSSDGKPSRISEEYTSRDMNTYSDTRLSKPLDQNSPEVVETKKNSDQDSVYSSSYQSLSSRNSNLSKKSSDNKLQHSKDFSAVQRLNELYISYSASQSLIYKQNMTDKRIPNEISEPKNCDENNEILFIDDKTIDSITYPKLVVSKDGSVLRKSFLDYTSQTESSYKPNSSKPLTTAMGNNKINARSFLEEVDNAIQKKFENKKTEDIDINDYKKLSISSKRIITSSVNEDPDRKIIHRSNSNELALASNSLPWFITPLNGSVVSNFFLLPSPKLQPGYLYLKILSLEDLIDLRQFSSFYSNTKSKNKKEDSLKLAIIIRNGLDTKHSIPIKINPDGKMQVNQEFIILTDPLKPITLWLRVQYSLNNGDAPKSQLQKPKPKNIFNNLKAYDCKKYDLSSNCNLKPKNLFKKINQNLIKRIKSGDFFCWPLAKTDVNTRSSRLKSTNGKRNPLNGMFNSDIRNSEIAKNNIDLKPPVLPYIDNRRHSAPQLSSYDLINSHSSTSKNIKAKAANIPNIINSNFTNVAGNIESIESPLIYHNYKSINTIRPTEIIDEDIELTTPQLRINEDRGYSSEVEFNELTKTIGKSKAKPNINTKPNISSKRYSGISGPTIYTPKELYEDDKKTKLFKKAENNFFLNQSSLEQQVEHNTLELSKYTNFGYGVFPGNTSALSYNMSQETFSSNIESETLGCAAINVAEMLDEVYLKTLIDSWDVVSAWEPKIVCRLQLQMFYIPISQPVESLNSNNEFDLKYINYPILANNLPKNITYCQNAISIAEWHNRTWSSGFLSQLGGDCLYWRRRYYRLIGGFLVAYKVENLHDPSEDNISMENDKKKIDTKFDNEIYKKADAKNSITEWQSQKN</sequence>
<feature type="region of interest" description="Disordered" evidence="2">
    <location>
        <begin position="1316"/>
        <end position="1336"/>
    </location>
</feature>
<feature type="region of interest" description="Disordered" evidence="2">
    <location>
        <begin position="1"/>
        <end position="47"/>
    </location>
</feature>
<keyword evidence="1" id="KW-0040">ANK repeat</keyword>
<evidence type="ECO:0000256" key="1">
    <source>
        <dbReference type="PROSITE-ProRule" id="PRU00023"/>
    </source>
</evidence>
<evidence type="ECO:0000313" key="4">
    <source>
        <dbReference type="Proteomes" id="UP000245383"/>
    </source>
</evidence>
<feature type="compositionally biased region" description="Low complexity" evidence="2">
    <location>
        <begin position="985"/>
        <end position="995"/>
    </location>
</feature>
<feature type="compositionally biased region" description="Basic residues" evidence="2">
    <location>
        <begin position="996"/>
        <end position="1006"/>
    </location>
</feature>
<feature type="region of interest" description="Disordered" evidence="2">
    <location>
        <begin position="1420"/>
        <end position="1442"/>
    </location>
</feature>
<feature type="compositionally biased region" description="Polar residues" evidence="2">
    <location>
        <begin position="1316"/>
        <end position="1329"/>
    </location>
</feature>
<feature type="compositionally biased region" description="Basic and acidic residues" evidence="2">
    <location>
        <begin position="1861"/>
        <end position="1871"/>
    </location>
</feature>
<feature type="region of interest" description="Disordered" evidence="2">
    <location>
        <begin position="983"/>
        <end position="1008"/>
    </location>
</feature>
<proteinExistence type="predicted"/>
<dbReference type="EMBL" id="MBFR01000330">
    <property type="protein sequence ID" value="PVU89225.1"/>
    <property type="molecule type" value="Genomic_DNA"/>
</dbReference>
<feature type="compositionally biased region" description="Polar residues" evidence="2">
    <location>
        <begin position="1094"/>
        <end position="1104"/>
    </location>
</feature>
<feature type="region of interest" description="Disordered" evidence="2">
    <location>
        <begin position="889"/>
        <end position="910"/>
    </location>
</feature>
<dbReference type="SUPFAM" id="SSF48403">
    <property type="entry name" value="Ankyrin repeat"/>
    <property type="match status" value="1"/>
</dbReference>
<dbReference type="OrthoDB" id="2123378at2759"/>
<feature type="compositionally biased region" description="Low complexity" evidence="2">
    <location>
        <begin position="1902"/>
        <end position="1922"/>
    </location>
</feature>
<feature type="region of interest" description="Disordered" evidence="2">
    <location>
        <begin position="747"/>
        <end position="775"/>
    </location>
</feature>
<feature type="region of interest" description="Disordered" evidence="2">
    <location>
        <begin position="1028"/>
        <end position="1053"/>
    </location>
</feature>
<dbReference type="Proteomes" id="UP000245383">
    <property type="component" value="Unassembled WGS sequence"/>
</dbReference>
<dbReference type="STRING" id="133385.A0A2T9YA72"/>
<feature type="region of interest" description="Disordered" evidence="2">
    <location>
        <begin position="826"/>
        <end position="863"/>
    </location>
</feature>
<reference evidence="3 4" key="1">
    <citation type="journal article" date="2018" name="MBio">
        <title>Comparative Genomics Reveals the Core Gene Toolbox for the Fungus-Insect Symbiosis.</title>
        <authorList>
            <person name="Wang Y."/>
            <person name="Stata M."/>
            <person name="Wang W."/>
            <person name="Stajich J.E."/>
            <person name="White M.M."/>
            <person name="Moncalvo J.M."/>
        </authorList>
    </citation>
    <scope>NUCLEOTIDE SEQUENCE [LARGE SCALE GENOMIC DNA]</scope>
    <source>
        <strain evidence="3 4">SWE-8-4</strain>
    </source>
</reference>
<dbReference type="PROSITE" id="PS50088">
    <property type="entry name" value="ANK_REPEAT"/>
    <property type="match status" value="1"/>
</dbReference>
<dbReference type="Gene3D" id="1.25.40.20">
    <property type="entry name" value="Ankyrin repeat-containing domain"/>
    <property type="match status" value="1"/>
</dbReference>
<evidence type="ECO:0000313" key="3">
    <source>
        <dbReference type="EMBL" id="PVU89225.1"/>
    </source>
</evidence>
<name>A0A2T9YA72_9FUNG</name>
<feature type="compositionally biased region" description="Low complexity" evidence="2">
    <location>
        <begin position="18"/>
        <end position="29"/>
    </location>
</feature>
<feature type="compositionally biased region" description="Basic and acidic residues" evidence="2">
    <location>
        <begin position="889"/>
        <end position="900"/>
    </location>
</feature>
<feature type="region of interest" description="Disordered" evidence="2">
    <location>
        <begin position="1840"/>
        <end position="1931"/>
    </location>
</feature>
<gene>
    <name evidence="3" type="ORF">BB561_005475</name>
</gene>
<keyword evidence="4" id="KW-1185">Reference proteome</keyword>